<name>A0ABU0CM44_9BACI</name>
<keyword evidence="3" id="KW-1185">Reference proteome</keyword>
<keyword evidence="1" id="KW-0812">Transmembrane</keyword>
<accession>A0ABU0CM44</accession>
<evidence type="ECO:0000313" key="3">
    <source>
        <dbReference type="Proteomes" id="UP001232445"/>
    </source>
</evidence>
<sequence length="218" mass="24832">MKKTIIIGCSIAIILLVVGTVIFISGNEEEAVVDTPEEKEIVVDETDTNEKSIEEGTPEEETIQEDPRLVSFVEKHSDDTVALEVFVVKEFDEDANPIEFFEGTHILTVGELKEKVNNNETTYLDEIKRFVVDIYLMRQGFSSEEIDRLYAENNRGSSKEDFITVIRAEKLANQITSCSEELKWMNLDLVAEPHDELVEVYEEIDFLVPPSIIAHLFD</sequence>
<dbReference type="RefSeq" id="WP_307334659.1">
    <property type="nucleotide sequence ID" value="NZ_JAUSUQ010000001.1"/>
</dbReference>
<proteinExistence type="predicted"/>
<evidence type="ECO:0000256" key="1">
    <source>
        <dbReference type="SAM" id="Phobius"/>
    </source>
</evidence>
<organism evidence="2 3">
    <name type="scientific">Caldalkalibacillus uzonensis</name>
    <dbReference type="NCBI Taxonomy" id="353224"/>
    <lineage>
        <taxon>Bacteria</taxon>
        <taxon>Bacillati</taxon>
        <taxon>Bacillota</taxon>
        <taxon>Bacilli</taxon>
        <taxon>Bacillales</taxon>
        <taxon>Bacillaceae</taxon>
        <taxon>Caldalkalibacillus</taxon>
    </lineage>
</organism>
<keyword evidence="1" id="KW-1133">Transmembrane helix</keyword>
<reference evidence="2 3" key="1">
    <citation type="submission" date="2023-07" db="EMBL/GenBank/DDBJ databases">
        <title>Genomic Encyclopedia of Type Strains, Phase IV (KMG-IV): sequencing the most valuable type-strain genomes for metagenomic binning, comparative biology and taxonomic classification.</title>
        <authorList>
            <person name="Goeker M."/>
        </authorList>
    </citation>
    <scope>NUCLEOTIDE SEQUENCE [LARGE SCALE GENOMIC DNA]</scope>
    <source>
        <strain evidence="2 3">DSM 17740</strain>
    </source>
</reference>
<dbReference type="Proteomes" id="UP001232445">
    <property type="component" value="Unassembled WGS sequence"/>
</dbReference>
<feature type="transmembrane region" description="Helical" evidence="1">
    <location>
        <begin position="5"/>
        <end position="26"/>
    </location>
</feature>
<protein>
    <recommendedName>
        <fullName evidence="4">DUF4375 domain-containing protein</fullName>
    </recommendedName>
</protein>
<comment type="caution">
    <text evidence="2">The sequence shown here is derived from an EMBL/GenBank/DDBJ whole genome shotgun (WGS) entry which is preliminary data.</text>
</comment>
<keyword evidence="1" id="KW-0472">Membrane</keyword>
<dbReference type="EMBL" id="JAUSUQ010000001">
    <property type="protein sequence ID" value="MDQ0337492.1"/>
    <property type="molecule type" value="Genomic_DNA"/>
</dbReference>
<evidence type="ECO:0000313" key="2">
    <source>
        <dbReference type="EMBL" id="MDQ0337492.1"/>
    </source>
</evidence>
<gene>
    <name evidence="2" type="ORF">J2S00_000262</name>
</gene>
<evidence type="ECO:0008006" key="4">
    <source>
        <dbReference type="Google" id="ProtNLM"/>
    </source>
</evidence>